<comment type="caution">
    <text evidence="8">The sequence shown here is derived from an EMBL/GenBank/DDBJ whole genome shotgun (WGS) entry which is preliminary data.</text>
</comment>
<proteinExistence type="inferred from homology"/>
<name>A0A9D2HPE1_9BACE</name>
<dbReference type="PRINTS" id="PR00506">
    <property type="entry name" value="D21N6MTFRASE"/>
</dbReference>
<keyword evidence="4" id="KW-0808">Transferase</keyword>
<dbReference type="AlphaFoldDB" id="A0A9D2HPE1"/>
<comment type="similarity">
    <text evidence="1">Belongs to the N(4)/N(6)-methyltransferase family.</text>
</comment>
<evidence type="ECO:0000256" key="5">
    <source>
        <dbReference type="ARBA" id="ARBA00022691"/>
    </source>
</evidence>
<reference evidence="8" key="1">
    <citation type="journal article" date="2021" name="PeerJ">
        <title>Extensive microbial diversity within the chicken gut microbiome revealed by metagenomics and culture.</title>
        <authorList>
            <person name="Gilroy R."/>
            <person name="Ravi A."/>
            <person name="Getino M."/>
            <person name="Pursley I."/>
            <person name="Horton D.L."/>
            <person name="Alikhan N.F."/>
            <person name="Baker D."/>
            <person name="Gharbi K."/>
            <person name="Hall N."/>
            <person name="Watson M."/>
            <person name="Adriaenssens E.M."/>
            <person name="Foster-Nyarko E."/>
            <person name="Jarju S."/>
            <person name="Secka A."/>
            <person name="Antonio M."/>
            <person name="Oren A."/>
            <person name="Chaudhuri R.R."/>
            <person name="La Ragione R."/>
            <person name="Hildebrand F."/>
            <person name="Pallen M.J."/>
        </authorList>
    </citation>
    <scope>NUCLEOTIDE SEQUENCE</scope>
    <source>
        <strain evidence="8">ChiHecec1B25-7008</strain>
    </source>
</reference>
<dbReference type="Gene3D" id="3.40.50.150">
    <property type="entry name" value="Vaccinia Virus protein VP39"/>
    <property type="match status" value="1"/>
</dbReference>
<dbReference type="EC" id="2.1.1.72" evidence="2"/>
<evidence type="ECO:0000259" key="7">
    <source>
        <dbReference type="Pfam" id="PF01555"/>
    </source>
</evidence>
<protein>
    <recommendedName>
        <fullName evidence="2">site-specific DNA-methyltransferase (adenine-specific)</fullName>
        <ecNumber evidence="2">2.1.1.72</ecNumber>
    </recommendedName>
</protein>
<keyword evidence="3" id="KW-0489">Methyltransferase</keyword>
<dbReference type="InterPro" id="IPR029063">
    <property type="entry name" value="SAM-dependent_MTases_sf"/>
</dbReference>
<dbReference type="GO" id="GO:0009007">
    <property type="term" value="F:site-specific DNA-methyltransferase (adenine-specific) activity"/>
    <property type="evidence" value="ECO:0007669"/>
    <property type="project" value="UniProtKB-EC"/>
</dbReference>
<dbReference type="GO" id="GO:0003677">
    <property type="term" value="F:DNA binding"/>
    <property type="evidence" value="ECO:0007669"/>
    <property type="project" value="InterPro"/>
</dbReference>
<organism evidence="8 9">
    <name type="scientific">Candidatus Bacteroides intestinavium</name>
    <dbReference type="NCBI Taxonomy" id="2838469"/>
    <lineage>
        <taxon>Bacteria</taxon>
        <taxon>Pseudomonadati</taxon>
        <taxon>Bacteroidota</taxon>
        <taxon>Bacteroidia</taxon>
        <taxon>Bacteroidales</taxon>
        <taxon>Bacteroidaceae</taxon>
        <taxon>Bacteroides</taxon>
    </lineage>
</organism>
<evidence type="ECO:0000256" key="3">
    <source>
        <dbReference type="ARBA" id="ARBA00022603"/>
    </source>
</evidence>
<comment type="catalytic activity">
    <reaction evidence="6">
        <text>a 2'-deoxyadenosine in DNA + S-adenosyl-L-methionine = an N(6)-methyl-2'-deoxyadenosine in DNA + S-adenosyl-L-homocysteine + H(+)</text>
        <dbReference type="Rhea" id="RHEA:15197"/>
        <dbReference type="Rhea" id="RHEA-COMP:12418"/>
        <dbReference type="Rhea" id="RHEA-COMP:12419"/>
        <dbReference type="ChEBI" id="CHEBI:15378"/>
        <dbReference type="ChEBI" id="CHEBI:57856"/>
        <dbReference type="ChEBI" id="CHEBI:59789"/>
        <dbReference type="ChEBI" id="CHEBI:90615"/>
        <dbReference type="ChEBI" id="CHEBI:90616"/>
        <dbReference type="EC" id="2.1.1.72"/>
    </reaction>
</comment>
<sequence>MPKSLLEELPKIAAEGRREAQQLLERINSGTRIGLQTNELVLPSKDISGLWRGELPQLSFRGQWMNRLIYGENLLTMQALLVGDEATGLPSLRGKVDLIYIDPPFDSKADYRTKINLPGIEIEQKPTVLEQSAYSDTWKDGTVSYLRMMYPRLLLMRELLSEKGSIYVHLDWHCSHYVKLLMDDIFAKENFVNEIIWGYKDIGSRAVDYYKRKHDVVLFYQKTDSRQFNIQRLQLSESTMQRYGSYFDKNGHITYRWLKENNPGVFAKLKGQPDDLDQPWLDINNGQPLSDWWDDISPLKSHFKESVGYATQKPEALLERIIKASSNEGDLVCDFFGGSGTTAAVAERLGRRWITCDIGKPASLIMRKRFIDQGVKPFLYQGIGDYQKEAFSSSKLVKKVGDLSRIVMQLYGAIPFTEEQLNDRNWGYLKPTRTLVLVDSPNKLTGTATLRRAYEARQTLLGGGWAKVVVLGWNFAFDISEAIRRYEGAVEVLVIPPDLLDKLAKKGLKKLVDDKSVRFSTLQYLTCRPMKVLPASEDEDNLVVELDNYVLLSPDNIPLDDRDKEKLQQVIDRDPLALIEYWSIDPDYDGETFRSCWQDYRENTANDRDPLHCVYTAVLRVPRRAGRTVCVKAVDVFGFESMVLETMK</sequence>
<feature type="domain" description="DNA methylase N-4/N-6" evidence="7">
    <location>
        <begin position="96"/>
        <end position="360"/>
    </location>
</feature>
<evidence type="ECO:0000256" key="1">
    <source>
        <dbReference type="ARBA" id="ARBA00006594"/>
    </source>
</evidence>
<evidence type="ECO:0000256" key="6">
    <source>
        <dbReference type="ARBA" id="ARBA00047942"/>
    </source>
</evidence>
<evidence type="ECO:0000313" key="9">
    <source>
        <dbReference type="Proteomes" id="UP000823860"/>
    </source>
</evidence>
<dbReference type="PROSITE" id="PS00092">
    <property type="entry name" value="N6_MTASE"/>
    <property type="match status" value="1"/>
</dbReference>
<dbReference type="InterPro" id="IPR002941">
    <property type="entry name" value="DNA_methylase_N4/N6"/>
</dbReference>
<dbReference type="GO" id="GO:0008170">
    <property type="term" value="F:N-methyltransferase activity"/>
    <property type="evidence" value="ECO:0007669"/>
    <property type="project" value="InterPro"/>
</dbReference>
<gene>
    <name evidence="8" type="ORF">H9785_01170</name>
</gene>
<dbReference type="InterPro" id="IPR002295">
    <property type="entry name" value="N4/N6-MTase_EcoPI_Mod-like"/>
</dbReference>
<dbReference type="Pfam" id="PF01555">
    <property type="entry name" value="N6_N4_Mtase"/>
    <property type="match status" value="1"/>
</dbReference>
<dbReference type="GO" id="GO:0032259">
    <property type="term" value="P:methylation"/>
    <property type="evidence" value="ECO:0007669"/>
    <property type="project" value="UniProtKB-KW"/>
</dbReference>
<dbReference type="SUPFAM" id="SSF53335">
    <property type="entry name" value="S-adenosyl-L-methionine-dependent methyltransferases"/>
    <property type="match status" value="1"/>
</dbReference>
<reference evidence="8" key="2">
    <citation type="submission" date="2021-04" db="EMBL/GenBank/DDBJ databases">
        <authorList>
            <person name="Gilroy R."/>
        </authorList>
    </citation>
    <scope>NUCLEOTIDE SEQUENCE</scope>
    <source>
        <strain evidence="8">ChiHecec1B25-7008</strain>
    </source>
</reference>
<evidence type="ECO:0000256" key="4">
    <source>
        <dbReference type="ARBA" id="ARBA00022679"/>
    </source>
</evidence>
<dbReference type="EMBL" id="DWZE01000014">
    <property type="protein sequence ID" value="HJA82575.1"/>
    <property type="molecule type" value="Genomic_DNA"/>
</dbReference>
<evidence type="ECO:0000256" key="2">
    <source>
        <dbReference type="ARBA" id="ARBA00011900"/>
    </source>
</evidence>
<keyword evidence="5" id="KW-0949">S-adenosyl-L-methionine</keyword>
<dbReference type="InterPro" id="IPR002052">
    <property type="entry name" value="DNA_methylase_N6_adenine_CS"/>
</dbReference>
<accession>A0A9D2HPE1</accession>
<dbReference type="Proteomes" id="UP000823860">
    <property type="component" value="Unassembled WGS sequence"/>
</dbReference>
<evidence type="ECO:0000313" key="8">
    <source>
        <dbReference type="EMBL" id="HJA82575.1"/>
    </source>
</evidence>